<evidence type="ECO:0000256" key="1">
    <source>
        <dbReference type="ARBA" id="ARBA00022614"/>
    </source>
</evidence>
<keyword evidence="1" id="KW-0433">Leucine-rich repeat</keyword>
<dbReference type="AlphaFoldDB" id="A0A182WX83"/>
<dbReference type="Pfam" id="PF13855">
    <property type="entry name" value="LRR_8"/>
    <property type="match status" value="3"/>
</dbReference>
<dbReference type="PANTHER" id="PTHR45712:SF22">
    <property type="entry name" value="INSULIN-LIKE GROWTH FACTOR-BINDING PROTEIN COMPLEX ACID LABILE SUBUNIT"/>
    <property type="match status" value="1"/>
</dbReference>
<dbReference type="SMART" id="SM00369">
    <property type="entry name" value="LRR_TYP"/>
    <property type="match status" value="5"/>
</dbReference>
<dbReference type="Proteomes" id="UP000076407">
    <property type="component" value="Unassembled WGS sequence"/>
</dbReference>
<dbReference type="InterPro" id="IPR032675">
    <property type="entry name" value="LRR_dom_sf"/>
</dbReference>
<accession>A0A182WX83</accession>
<dbReference type="Gene3D" id="3.80.10.10">
    <property type="entry name" value="Ribonuclease Inhibitor"/>
    <property type="match status" value="5"/>
</dbReference>
<reference evidence="3" key="1">
    <citation type="submission" date="2020-05" db="UniProtKB">
        <authorList>
            <consortium name="EnsemblMetazoa"/>
        </authorList>
    </citation>
    <scope>IDENTIFICATION</scope>
    <source>
        <strain evidence="3">SANGQUA</strain>
    </source>
</reference>
<dbReference type="EnsemblMetazoa" id="AQUA002143-RA">
    <property type="protein sequence ID" value="AQUA002143-PA"/>
    <property type="gene ID" value="AQUA002143"/>
</dbReference>
<dbReference type="PANTHER" id="PTHR45712">
    <property type="entry name" value="AGAP008170-PA"/>
    <property type="match status" value="1"/>
</dbReference>
<dbReference type="VEuPathDB" id="VectorBase:AQUA002143"/>
<organism evidence="3 4">
    <name type="scientific">Anopheles quadriannulatus</name>
    <name type="common">Mosquito</name>
    <dbReference type="NCBI Taxonomy" id="34691"/>
    <lineage>
        <taxon>Eukaryota</taxon>
        <taxon>Metazoa</taxon>
        <taxon>Ecdysozoa</taxon>
        <taxon>Arthropoda</taxon>
        <taxon>Hexapoda</taxon>
        <taxon>Insecta</taxon>
        <taxon>Pterygota</taxon>
        <taxon>Neoptera</taxon>
        <taxon>Endopterygota</taxon>
        <taxon>Diptera</taxon>
        <taxon>Nematocera</taxon>
        <taxon>Culicoidea</taxon>
        <taxon>Culicidae</taxon>
        <taxon>Anophelinae</taxon>
        <taxon>Anopheles</taxon>
    </lineage>
</organism>
<keyword evidence="4" id="KW-1185">Reference proteome</keyword>
<dbReference type="PROSITE" id="PS51450">
    <property type="entry name" value="LRR"/>
    <property type="match status" value="1"/>
</dbReference>
<dbReference type="SMART" id="SM00364">
    <property type="entry name" value="LRR_BAC"/>
    <property type="match status" value="4"/>
</dbReference>
<dbReference type="InterPro" id="IPR050333">
    <property type="entry name" value="SLRP"/>
</dbReference>
<proteinExistence type="predicted"/>
<dbReference type="GO" id="GO:0005615">
    <property type="term" value="C:extracellular space"/>
    <property type="evidence" value="ECO:0007669"/>
    <property type="project" value="TreeGrafter"/>
</dbReference>
<sequence length="778" mass="88074">MFCTFECYIVNFKADRDMFAFQHIPNISNTINMHNVLMKRMNQAILERLPSFIHKIVIFNSNKLQWVAIPPSFSKVKIEESSLRSIDIAANSLLRFLEISCCDLETVPLAVEKAPKLEVLEVRDCKLSEIDLATFCDCSSLSRLNLQRNMIRYVVNTSTRKCRVYDTLTYLVLDRNMLTAVNMDLFNIFINLKVLNFHNNSITSLSGRLHHIKLTALTLSRNKLDHVDLCGWYVPSIDTVSFASNYLTKAPECMNNWTSVSLLFLNNNKIANFSIESVAGLNNLTLLDLQCNHLTEVMLNSALFPPNLELLDIQRNNLTSLDMSFIPVRSLNVNAPYNLISSFDKSNTSPNITELSMAGNPNDCSWSTRLEQLLWIVSNAASRSNRKPSIYCTSECFVANFKTKEDSFALQNISNISNILTFQNVLIKHMDYSILEKLPNFIDILVIFNSKKLLWLDVPPALSMVKIQISSLRRIDIAANSSISFLTIMGSNLSSVPITLQNATKLKGLTITNSKLSEIDLATFCDYSSLTELNLERNMIRYVVNTSTKKCSVYNTLTKIVLDRNMITTVNMELFNVFSTLRWLVLQSNNITSLSGQLYHDTLETLSFDGNKLKHLDLCGWYVPSLNTLSIAANELSTVPECIHNWTGVTSLFLSQNKLTNFSIGSIACMNNLTWLELQCNQLTEITLNSARFPAKLELIDIRANNLTSLDISFIPTQALVVNVEYNLISRFDVNNTSQNVTSLRMLGNPVDCSWSSLIERSYSECNRSDASIRLRDH</sequence>
<evidence type="ECO:0000256" key="2">
    <source>
        <dbReference type="ARBA" id="ARBA00022737"/>
    </source>
</evidence>
<evidence type="ECO:0000313" key="4">
    <source>
        <dbReference type="Proteomes" id="UP000076407"/>
    </source>
</evidence>
<name>A0A182WX83_ANOQN</name>
<dbReference type="STRING" id="34691.A0A182WX83"/>
<dbReference type="InterPro" id="IPR001611">
    <property type="entry name" value="Leu-rich_rpt"/>
</dbReference>
<dbReference type="SUPFAM" id="SSF52058">
    <property type="entry name" value="L domain-like"/>
    <property type="match status" value="2"/>
</dbReference>
<dbReference type="InterPro" id="IPR003591">
    <property type="entry name" value="Leu-rich_rpt_typical-subtyp"/>
</dbReference>
<protein>
    <recommendedName>
        <fullName evidence="5">TIR domain-containing protein</fullName>
    </recommendedName>
</protein>
<evidence type="ECO:0008006" key="5">
    <source>
        <dbReference type="Google" id="ProtNLM"/>
    </source>
</evidence>
<evidence type="ECO:0000313" key="3">
    <source>
        <dbReference type="EnsemblMetazoa" id="AQUA002143-PA"/>
    </source>
</evidence>
<keyword evidence="2" id="KW-0677">Repeat</keyword>